<protein>
    <submittedName>
        <fullName evidence="2">Acetyltransferase</fullName>
    </submittedName>
</protein>
<sequence length="168" mass="17990">MSLAIRKEAPADVAAIEAVTIAAFLNTPYTSHTEQFIVNALRKAGKLTVSLVAEEGGEIVGHVAVSPVSVSDRTTGWFGLGPISVLPEWQGRGIGSALMQEALRVLEEEGAAGCVLLGEPEYYGRFGFRAEPNLVLPDVPPEYFQALVFRPPLPCGTVSYDKAFNAQE</sequence>
<proteinExistence type="predicted"/>
<dbReference type="PROSITE" id="PS51186">
    <property type="entry name" value="GNAT"/>
    <property type="match status" value="1"/>
</dbReference>
<keyword evidence="3" id="KW-1185">Reference proteome</keyword>
<dbReference type="InterPro" id="IPR050276">
    <property type="entry name" value="MshD_Acetyltransferase"/>
</dbReference>
<dbReference type="PANTHER" id="PTHR43617">
    <property type="entry name" value="L-AMINO ACID N-ACETYLTRANSFERASE"/>
    <property type="match status" value="1"/>
</dbReference>
<dbReference type="AlphaFoldDB" id="A0A6S6M2L1"/>
<dbReference type="InterPro" id="IPR000182">
    <property type="entry name" value="GNAT_dom"/>
</dbReference>
<evidence type="ECO:0000313" key="2">
    <source>
        <dbReference type="EMBL" id="BCG47973.1"/>
    </source>
</evidence>
<dbReference type="CDD" id="cd04301">
    <property type="entry name" value="NAT_SF"/>
    <property type="match status" value="1"/>
</dbReference>
<keyword evidence="2" id="KW-0808">Transferase</keyword>
<dbReference type="Gene3D" id="3.40.630.30">
    <property type="match status" value="1"/>
</dbReference>
<dbReference type="Proteomes" id="UP000515472">
    <property type="component" value="Chromosome"/>
</dbReference>
<evidence type="ECO:0000259" key="1">
    <source>
        <dbReference type="PROSITE" id="PS51186"/>
    </source>
</evidence>
<dbReference type="InterPro" id="IPR016181">
    <property type="entry name" value="Acyl_CoA_acyltransferase"/>
</dbReference>
<dbReference type="Pfam" id="PF13508">
    <property type="entry name" value="Acetyltransf_7"/>
    <property type="match status" value="1"/>
</dbReference>
<dbReference type="RefSeq" id="WP_185242793.1">
    <property type="nucleotide sequence ID" value="NZ_AP023213.1"/>
</dbReference>
<reference evidence="2 3" key="1">
    <citation type="submission" date="2020-06" db="EMBL/GenBank/DDBJ databases">
        <title>Interaction of electrochemicaly active bacteria, Geobacter bremensis R4 on different carbon anode.</title>
        <authorList>
            <person name="Meng L."/>
            <person name="Yoshida N."/>
        </authorList>
    </citation>
    <scope>NUCLEOTIDE SEQUENCE [LARGE SCALE GENOMIC DNA]</scope>
    <source>
        <strain evidence="2 3">R4</strain>
    </source>
</reference>
<dbReference type="SUPFAM" id="SSF55729">
    <property type="entry name" value="Acyl-CoA N-acyltransferases (Nat)"/>
    <property type="match status" value="1"/>
</dbReference>
<dbReference type="PANTHER" id="PTHR43617:SF2">
    <property type="entry name" value="UPF0039 PROTEIN SLL0451"/>
    <property type="match status" value="1"/>
</dbReference>
<dbReference type="KEGG" id="gbn:GEOBRER4_27230"/>
<name>A0A6S6M2L1_9BACT</name>
<gene>
    <name evidence="2" type="ORF">GEOBRER4_n2832</name>
</gene>
<feature type="domain" description="N-acetyltransferase" evidence="1">
    <location>
        <begin position="3"/>
        <end position="154"/>
    </location>
</feature>
<dbReference type="EMBL" id="AP023213">
    <property type="protein sequence ID" value="BCG47973.1"/>
    <property type="molecule type" value="Genomic_DNA"/>
</dbReference>
<dbReference type="GO" id="GO:0016747">
    <property type="term" value="F:acyltransferase activity, transferring groups other than amino-acyl groups"/>
    <property type="evidence" value="ECO:0007669"/>
    <property type="project" value="InterPro"/>
</dbReference>
<accession>A0A6S6M2L1</accession>
<organism evidence="2 3">
    <name type="scientific">Citrifermentans bremense</name>
    <dbReference type="NCBI Taxonomy" id="60035"/>
    <lineage>
        <taxon>Bacteria</taxon>
        <taxon>Pseudomonadati</taxon>
        <taxon>Thermodesulfobacteriota</taxon>
        <taxon>Desulfuromonadia</taxon>
        <taxon>Geobacterales</taxon>
        <taxon>Geobacteraceae</taxon>
        <taxon>Citrifermentans</taxon>
    </lineage>
</organism>
<evidence type="ECO:0000313" key="3">
    <source>
        <dbReference type="Proteomes" id="UP000515472"/>
    </source>
</evidence>